<dbReference type="Pfam" id="PF00512">
    <property type="entry name" value="HisKA"/>
    <property type="match status" value="1"/>
</dbReference>
<dbReference type="InterPro" id="IPR035965">
    <property type="entry name" value="PAS-like_dom_sf"/>
</dbReference>
<comment type="caution">
    <text evidence="19">The sequence shown here is derived from an EMBL/GenBank/DDBJ whole genome shotgun (WGS) entry which is preliminary data.</text>
</comment>
<evidence type="ECO:0000256" key="11">
    <source>
        <dbReference type="ARBA" id="ARBA00022741"/>
    </source>
</evidence>
<dbReference type="CDD" id="cd00130">
    <property type="entry name" value="PAS"/>
    <property type="match status" value="1"/>
</dbReference>
<dbReference type="InterPro" id="IPR036890">
    <property type="entry name" value="HATPase_C_sf"/>
</dbReference>
<dbReference type="InterPro" id="IPR004358">
    <property type="entry name" value="Sig_transdc_His_kin-like_C"/>
</dbReference>
<dbReference type="GO" id="GO:0016036">
    <property type="term" value="P:cellular response to phosphate starvation"/>
    <property type="evidence" value="ECO:0007669"/>
    <property type="project" value="TreeGrafter"/>
</dbReference>
<dbReference type="NCBIfam" id="TIGR02966">
    <property type="entry name" value="phoR_proteo"/>
    <property type="match status" value="1"/>
</dbReference>
<evidence type="ECO:0000256" key="9">
    <source>
        <dbReference type="ARBA" id="ARBA00022679"/>
    </source>
</evidence>
<keyword evidence="7" id="KW-0597">Phosphoprotein</keyword>
<evidence type="ECO:0000256" key="8">
    <source>
        <dbReference type="ARBA" id="ARBA00022592"/>
    </source>
</evidence>
<reference evidence="19" key="1">
    <citation type="submission" date="2020-12" db="EMBL/GenBank/DDBJ databases">
        <title>Ramlibacter sp. nov., isolated from a freshwater alga, Cryptomonas.</title>
        <authorList>
            <person name="Kim H.M."/>
            <person name="Jeon C.O."/>
        </authorList>
    </citation>
    <scope>NUCLEOTIDE SEQUENCE</scope>
    <source>
        <strain evidence="19">CrO1</strain>
    </source>
</reference>
<dbReference type="PANTHER" id="PTHR45453:SF1">
    <property type="entry name" value="PHOSPHATE REGULON SENSOR PROTEIN PHOR"/>
    <property type="match status" value="1"/>
</dbReference>
<dbReference type="Pfam" id="PF02518">
    <property type="entry name" value="HATPase_c"/>
    <property type="match status" value="1"/>
</dbReference>
<evidence type="ECO:0000256" key="13">
    <source>
        <dbReference type="ARBA" id="ARBA00022840"/>
    </source>
</evidence>
<dbReference type="InterPro" id="IPR036097">
    <property type="entry name" value="HisK_dim/P_sf"/>
</dbReference>
<dbReference type="SUPFAM" id="SSF55785">
    <property type="entry name" value="PYP-like sensor domain (PAS domain)"/>
    <property type="match status" value="1"/>
</dbReference>
<dbReference type="Proteomes" id="UP000617041">
    <property type="component" value="Unassembled WGS sequence"/>
</dbReference>
<evidence type="ECO:0000256" key="5">
    <source>
        <dbReference type="ARBA" id="ARBA00022448"/>
    </source>
</evidence>
<dbReference type="GO" id="GO:0005886">
    <property type="term" value="C:plasma membrane"/>
    <property type="evidence" value="ECO:0007669"/>
    <property type="project" value="UniProtKB-SubCell"/>
</dbReference>
<evidence type="ECO:0000256" key="14">
    <source>
        <dbReference type="ARBA" id="ARBA00022989"/>
    </source>
</evidence>
<keyword evidence="6" id="KW-1003">Cell membrane</keyword>
<dbReference type="Gene3D" id="3.30.565.10">
    <property type="entry name" value="Histidine kinase-like ATPase, C-terminal domain"/>
    <property type="match status" value="1"/>
</dbReference>
<dbReference type="FunFam" id="1.10.287.130:FF:000001">
    <property type="entry name" value="Two-component sensor histidine kinase"/>
    <property type="match status" value="1"/>
</dbReference>
<keyword evidence="10" id="KW-0812">Transmembrane</keyword>
<evidence type="ECO:0000256" key="4">
    <source>
        <dbReference type="ARBA" id="ARBA00019665"/>
    </source>
</evidence>
<dbReference type="RefSeq" id="WP_200788550.1">
    <property type="nucleotide sequence ID" value="NZ_JAEDAO010000001.1"/>
</dbReference>
<feature type="domain" description="Histidine kinase" evidence="18">
    <location>
        <begin position="212"/>
        <end position="431"/>
    </location>
</feature>
<evidence type="ECO:0000259" key="18">
    <source>
        <dbReference type="PROSITE" id="PS50109"/>
    </source>
</evidence>
<evidence type="ECO:0000256" key="3">
    <source>
        <dbReference type="ARBA" id="ARBA00012438"/>
    </source>
</evidence>
<keyword evidence="16" id="KW-0472">Membrane</keyword>
<dbReference type="InterPro" id="IPR050351">
    <property type="entry name" value="BphY/WalK/GraS-like"/>
</dbReference>
<evidence type="ECO:0000256" key="6">
    <source>
        <dbReference type="ARBA" id="ARBA00022475"/>
    </source>
</evidence>
<keyword evidence="20" id="KW-1185">Reference proteome</keyword>
<dbReference type="PRINTS" id="PR00344">
    <property type="entry name" value="BCTRLSENSOR"/>
</dbReference>
<dbReference type="InterPro" id="IPR000014">
    <property type="entry name" value="PAS"/>
</dbReference>
<evidence type="ECO:0000256" key="1">
    <source>
        <dbReference type="ARBA" id="ARBA00000085"/>
    </source>
</evidence>
<keyword evidence="8" id="KW-0592">Phosphate transport</keyword>
<keyword evidence="15" id="KW-0902">Two-component regulatory system</keyword>
<keyword evidence="14" id="KW-1133">Transmembrane helix</keyword>
<dbReference type="SUPFAM" id="SSF55874">
    <property type="entry name" value="ATPase domain of HSP90 chaperone/DNA topoisomerase II/histidine kinase"/>
    <property type="match status" value="1"/>
</dbReference>
<dbReference type="Pfam" id="PF13188">
    <property type="entry name" value="PAS_8"/>
    <property type="match status" value="1"/>
</dbReference>
<comment type="subcellular location">
    <subcellularLocation>
        <location evidence="2">Cell membrane</location>
    </subcellularLocation>
</comment>
<dbReference type="SMART" id="SM00387">
    <property type="entry name" value="HATPase_c"/>
    <property type="match status" value="1"/>
</dbReference>
<evidence type="ECO:0000256" key="10">
    <source>
        <dbReference type="ARBA" id="ARBA00022692"/>
    </source>
</evidence>
<evidence type="ECO:0000256" key="15">
    <source>
        <dbReference type="ARBA" id="ARBA00023012"/>
    </source>
</evidence>
<accession>A0A934Q2G8</accession>
<gene>
    <name evidence="19" type="primary">phoR</name>
    <name evidence="19" type="ORF">I8E28_13395</name>
</gene>
<keyword evidence="11" id="KW-0547">Nucleotide-binding</keyword>
<dbReference type="InterPro" id="IPR003594">
    <property type="entry name" value="HATPase_dom"/>
</dbReference>
<organism evidence="19 20">
    <name type="scientific">Ramlibacter algicola</name>
    <dbReference type="NCBI Taxonomy" id="2795217"/>
    <lineage>
        <taxon>Bacteria</taxon>
        <taxon>Pseudomonadati</taxon>
        <taxon>Pseudomonadota</taxon>
        <taxon>Betaproteobacteria</taxon>
        <taxon>Burkholderiales</taxon>
        <taxon>Comamonadaceae</taxon>
        <taxon>Ramlibacter</taxon>
    </lineage>
</organism>
<keyword evidence="12 19" id="KW-0418">Kinase</keyword>
<dbReference type="GO" id="GO:0005524">
    <property type="term" value="F:ATP binding"/>
    <property type="evidence" value="ECO:0007669"/>
    <property type="project" value="UniProtKB-KW"/>
</dbReference>
<evidence type="ECO:0000256" key="12">
    <source>
        <dbReference type="ARBA" id="ARBA00022777"/>
    </source>
</evidence>
<dbReference type="EMBL" id="JAEDAO010000001">
    <property type="protein sequence ID" value="MBK0393588.1"/>
    <property type="molecule type" value="Genomic_DNA"/>
</dbReference>
<keyword evidence="13" id="KW-0067">ATP-binding</keyword>
<dbReference type="GO" id="GO:0004721">
    <property type="term" value="F:phosphoprotein phosphatase activity"/>
    <property type="evidence" value="ECO:0007669"/>
    <property type="project" value="InterPro"/>
</dbReference>
<dbReference type="GO" id="GO:0000155">
    <property type="term" value="F:phosphorelay sensor kinase activity"/>
    <property type="evidence" value="ECO:0007669"/>
    <property type="project" value="InterPro"/>
</dbReference>
<dbReference type="InterPro" id="IPR021766">
    <property type="entry name" value="PhoR_N"/>
</dbReference>
<evidence type="ECO:0000256" key="17">
    <source>
        <dbReference type="ARBA" id="ARBA00025207"/>
    </source>
</evidence>
<name>A0A934Q2G8_9BURK</name>
<dbReference type="Gene3D" id="1.10.287.130">
    <property type="match status" value="1"/>
</dbReference>
<dbReference type="CDD" id="cd00082">
    <property type="entry name" value="HisKA"/>
    <property type="match status" value="1"/>
</dbReference>
<dbReference type="InterPro" id="IPR014310">
    <property type="entry name" value="Sig_transdc_His_kinase_PhoR"/>
</dbReference>
<dbReference type="InterPro" id="IPR003661">
    <property type="entry name" value="HisK_dim/P_dom"/>
</dbReference>
<dbReference type="PANTHER" id="PTHR45453">
    <property type="entry name" value="PHOSPHATE REGULON SENSOR PROTEIN PHOR"/>
    <property type="match status" value="1"/>
</dbReference>
<evidence type="ECO:0000256" key="2">
    <source>
        <dbReference type="ARBA" id="ARBA00004236"/>
    </source>
</evidence>
<protein>
    <recommendedName>
        <fullName evidence="4">Phosphate regulon sensor protein PhoR</fullName>
        <ecNumber evidence="3">2.7.13.3</ecNumber>
    </recommendedName>
</protein>
<keyword evidence="9" id="KW-0808">Transferase</keyword>
<proteinExistence type="predicted"/>
<dbReference type="GO" id="GO:0006817">
    <property type="term" value="P:phosphate ion transport"/>
    <property type="evidence" value="ECO:0007669"/>
    <property type="project" value="UniProtKB-KW"/>
</dbReference>
<dbReference type="InterPro" id="IPR005467">
    <property type="entry name" value="His_kinase_dom"/>
</dbReference>
<dbReference type="AlphaFoldDB" id="A0A934Q2G8"/>
<comment type="catalytic activity">
    <reaction evidence="1">
        <text>ATP + protein L-histidine = ADP + protein N-phospho-L-histidine.</text>
        <dbReference type="EC" id="2.7.13.3"/>
    </reaction>
</comment>
<dbReference type="SMART" id="SM00091">
    <property type="entry name" value="PAS"/>
    <property type="match status" value="1"/>
</dbReference>
<dbReference type="SMART" id="SM00388">
    <property type="entry name" value="HisKA"/>
    <property type="match status" value="1"/>
</dbReference>
<evidence type="ECO:0000256" key="16">
    <source>
        <dbReference type="ARBA" id="ARBA00023136"/>
    </source>
</evidence>
<evidence type="ECO:0000313" key="20">
    <source>
        <dbReference type="Proteomes" id="UP000617041"/>
    </source>
</evidence>
<evidence type="ECO:0000256" key="7">
    <source>
        <dbReference type="ARBA" id="ARBA00022553"/>
    </source>
</evidence>
<dbReference type="SUPFAM" id="SSF47384">
    <property type="entry name" value="Homodimeric domain of signal transducing histidine kinase"/>
    <property type="match status" value="1"/>
</dbReference>
<evidence type="ECO:0000313" key="19">
    <source>
        <dbReference type="EMBL" id="MBK0393588.1"/>
    </source>
</evidence>
<dbReference type="PROSITE" id="PS50109">
    <property type="entry name" value="HIS_KIN"/>
    <property type="match status" value="1"/>
</dbReference>
<dbReference type="EC" id="2.7.13.3" evidence="3"/>
<dbReference type="Gene3D" id="3.30.450.20">
    <property type="entry name" value="PAS domain"/>
    <property type="match status" value="1"/>
</dbReference>
<keyword evidence="5" id="KW-0813">Transport</keyword>
<sequence length="451" mass="48826">MLWRACTFLLALLVAALAGWWLGRELGVGLGVVGGSLAWFLLDASRGARVLRWLRAGAVAQPPLASGLWGELGERIRRALRTREQRADDAERRLTDFLAAIQASPNGVVLLDEEGRIEWSNGTAADHFGLDAERDLQQLVGNLVRDPAFAGYMAQGDFSRDVVIPGRDPAAAVPRRLSVQLHPYGSGRKLLLSRDVTAIDQADTMRRDFVANVSHEIRTPLTVLAGFIETMQQLPLEESDRARYLAMMAQQSQRMQTLVSDLLTLSRLEGSPLPGTGEWTPVGALLAQCEQEARALAVGLGKQQDLVVDAVEGRELAGAAPELLSAMSNLVTNAVRYTPANGHIRVRWRDLADGRGEFAVDDTGPGIAREHLPRLTERFYRVDRSRSRETGGTGLGLAIVKHVAQRHGAELRIHSTPGTGSTFSIVFAAARLRTVSAQAGDVPAPPATATP</sequence>
<comment type="function">
    <text evidence="17">Member of the two-component regulatory system PhoR/PhoB involved in the phosphate regulon genes expression. PhoR may function as a membrane-associated protein kinase that phosphorylates PhoB in response to environmental signals.</text>
</comment>
<dbReference type="Pfam" id="PF11808">
    <property type="entry name" value="PhoR"/>
    <property type="match status" value="1"/>
</dbReference>